<organism evidence="4 5">
    <name type="scientific">Anaerostipes hadrus</name>
    <dbReference type="NCBI Taxonomy" id="649756"/>
    <lineage>
        <taxon>Bacteria</taxon>
        <taxon>Bacillati</taxon>
        <taxon>Bacillota</taxon>
        <taxon>Clostridia</taxon>
        <taxon>Lachnospirales</taxon>
        <taxon>Lachnospiraceae</taxon>
        <taxon>Anaerostipes</taxon>
    </lineage>
</organism>
<dbReference type="RefSeq" id="WP_055162141.1">
    <property type="nucleotide sequence ID" value="NZ_CZAU01000044.1"/>
</dbReference>
<dbReference type="PANTHER" id="PTHR22916:SF51">
    <property type="entry name" value="GLYCOSYLTRANSFERASE EPSH-RELATED"/>
    <property type="match status" value="1"/>
</dbReference>
<keyword evidence="1 4" id="KW-0328">Glycosyltransferase</keyword>
<feature type="domain" description="Glycosyltransferase 2-like" evidence="3">
    <location>
        <begin position="3"/>
        <end position="168"/>
    </location>
</feature>
<dbReference type="Gene3D" id="3.90.550.10">
    <property type="entry name" value="Spore Coat Polysaccharide Biosynthesis Protein SpsA, Chain A"/>
    <property type="match status" value="1"/>
</dbReference>
<dbReference type="OrthoDB" id="1640114at2"/>
<dbReference type="SUPFAM" id="SSF53448">
    <property type="entry name" value="Nucleotide-diphospho-sugar transferases"/>
    <property type="match status" value="1"/>
</dbReference>
<evidence type="ECO:0000256" key="2">
    <source>
        <dbReference type="ARBA" id="ARBA00022679"/>
    </source>
</evidence>
<evidence type="ECO:0000313" key="4">
    <source>
        <dbReference type="EMBL" id="CUQ13785.1"/>
    </source>
</evidence>
<name>A0A174U1Y1_ANAHA</name>
<evidence type="ECO:0000259" key="3">
    <source>
        <dbReference type="Pfam" id="PF00535"/>
    </source>
</evidence>
<dbReference type="EMBL" id="CZAU01000044">
    <property type="protein sequence ID" value="CUQ13785.1"/>
    <property type="molecule type" value="Genomic_DNA"/>
</dbReference>
<proteinExistence type="predicted"/>
<keyword evidence="2 4" id="KW-0808">Transferase</keyword>
<sequence>MISIIIPVYNCENTIERCIKSLCKQKFDDIEILVIDDGSNDNSGNIVKQLLNSDNRIKYIKKENGGVSSARNLGIEISNGKYIMFIDGDDWVDKDYVESFYKILQKGNVDYIFSDWIVVNKNKSEEDSLLKYGFKELDKISNLIKFYFTHRVGCAPWAKVYKKEILMKNGIRFNEKLSIAEDYIFNIEYLMCAESIEYNKSAHIYYVINNNGANYKIRKNYIELQECILKQLMRINFQSGKIYQNEIDFVEIFTYIDIVKYLRYIRKDIKNWRKTVDIYAKRVRRKKINQFDKFSLKDKVIYILMKLHCEFIIKTIIFIWSF</sequence>
<dbReference type="Proteomes" id="UP000095564">
    <property type="component" value="Unassembled WGS sequence"/>
</dbReference>
<dbReference type="CDD" id="cd00761">
    <property type="entry name" value="Glyco_tranf_GTA_type"/>
    <property type="match status" value="1"/>
</dbReference>
<evidence type="ECO:0000313" key="5">
    <source>
        <dbReference type="Proteomes" id="UP000095564"/>
    </source>
</evidence>
<reference evidence="4 5" key="1">
    <citation type="submission" date="2015-09" db="EMBL/GenBank/DDBJ databases">
        <authorList>
            <consortium name="Pathogen Informatics"/>
        </authorList>
    </citation>
    <scope>NUCLEOTIDE SEQUENCE [LARGE SCALE GENOMIC DNA]</scope>
    <source>
        <strain evidence="4 5">2789STDY5834908</strain>
    </source>
</reference>
<dbReference type="InterPro" id="IPR029044">
    <property type="entry name" value="Nucleotide-diphossugar_trans"/>
</dbReference>
<dbReference type="EC" id="2.4.1.212" evidence="4"/>
<evidence type="ECO:0000256" key="1">
    <source>
        <dbReference type="ARBA" id="ARBA00022676"/>
    </source>
</evidence>
<dbReference type="Pfam" id="PF00535">
    <property type="entry name" value="Glycos_transf_2"/>
    <property type="match status" value="1"/>
</dbReference>
<dbReference type="PANTHER" id="PTHR22916">
    <property type="entry name" value="GLYCOSYLTRANSFERASE"/>
    <property type="match status" value="1"/>
</dbReference>
<gene>
    <name evidence="4" type="primary">hyaD_4</name>
    <name evidence="4" type="ORF">ERS852520_03164</name>
</gene>
<dbReference type="GO" id="GO:0050501">
    <property type="term" value="F:hyaluronan synthase activity"/>
    <property type="evidence" value="ECO:0007669"/>
    <property type="project" value="UniProtKB-EC"/>
</dbReference>
<protein>
    <submittedName>
        <fullName evidence="4">Hyaluronan synthase</fullName>
        <ecNumber evidence="4">2.4.1.212</ecNumber>
    </submittedName>
</protein>
<accession>A0A174U1Y1</accession>
<dbReference type="InterPro" id="IPR001173">
    <property type="entry name" value="Glyco_trans_2-like"/>
</dbReference>
<dbReference type="AlphaFoldDB" id="A0A174U1Y1"/>